<proteinExistence type="predicted"/>
<evidence type="ECO:0000313" key="1">
    <source>
        <dbReference type="EMBL" id="KAI3674999.1"/>
    </source>
</evidence>
<accession>A0ACB8XUJ8</accession>
<dbReference type="Proteomes" id="UP001056120">
    <property type="component" value="Linkage Group LG29"/>
</dbReference>
<organism evidence="1 2">
    <name type="scientific">Smallanthus sonchifolius</name>
    <dbReference type="NCBI Taxonomy" id="185202"/>
    <lineage>
        <taxon>Eukaryota</taxon>
        <taxon>Viridiplantae</taxon>
        <taxon>Streptophyta</taxon>
        <taxon>Embryophyta</taxon>
        <taxon>Tracheophyta</taxon>
        <taxon>Spermatophyta</taxon>
        <taxon>Magnoliopsida</taxon>
        <taxon>eudicotyledons</taxon>
        <taxon>Gunneridae</taxon>
        <taxon>Pentapetalae</taxon>
        <taxon>asterids</taxon>
        <taxon>campanulids</taxon>
        <taxon>Asterales</taxon>
        <taxon>Asteraceae</taxon>
        <taxon>Asteroideae</taxon>
        <taxon>Heliantheae alliance</taxon>
        <taxon>Millerieae</taxon>
        <taxon>Smallanthus</taxon>
    </lineage>
</organism>
<evidence type="ECO:0000313" key="2">
    <source>
        <dbReference type="Proteomes" id="UP001056120"/>
    </source>
</evidence>
<protein>
    <submittedName>
        <fullName evidence="1">Uncharacterized protein</fullName>
    </submittedName>
</protein>
<comment type="caution">
    <text evidence="1">The sequence shown here is derived from an EMBL/GenBank/DDBJ whole genome shotgun (WGS) entry which is preliminary data.</text>
</comment>
<sequence length="571" mass="62247">MRRPRGDTRFRPFLADLRVPEFVRDTAALMDRRAAGSNPSGTESLPIEVEMEISDRNQLREGLTSGSLSMGKDPNNKTGQVLGSTAPSQSVGGPISCIEVPTQAGDIDPSEAEMVSSEIAPGSIHYGMYSPRRDGRGIQSIVWDASNSHYSLNDRQLESDSGNAGNTSIPPPVTQSGLCSVWNSPVSSSTELESNPKGPRVLPVVNSSNDICMDNEGFTVVNRRKKRNGIKVQNKKQKPVVIKSVHQQNKTSQNPTTSGTKVLGLHIGTHSDYARKEVTNQPNTHAQSGMQNGGNRKSKGFDFYRAVNGSAVTVPDGNRPGKSHLLQPSSSSAGMTDAAARVVPIDVDQPSTNLNQQPNLLSVHPSVDTHNNFMVLDFQKSFKYNKLVGDSLDPGMSDQSDPSVMDPDKCNEPQQENLVCQVNREFIEGVRILPNSIVSPPKSYRQSSGQEVSLETLNREEDEVKDYGISDAQKLAITSEHEFFEDQVKAMGLDYDYCVEDVESDDENGTAQFFAAQMKVGMSKVGRDEFNCGPFVLVFTDGSIQKSVQRGTSAQNGFGNSEEYNEDWDGS</sequence>
<keyword evidence="2" id="KW-1185">Reference proteome</keyword>
<reference evidence="2" key="1">
    <citation type="journal article" date="2022" name="Mol. Ecol. Resour.">
        <title>The genomes of chicory, endive, great burdock and yacon provide insights into Asteraceae palaeo-polyploidization history and plant inulin production.</title>
        <authorList>
            <person name="Fan W."/>
            <person name="Wang S."/>
            <person name="Wang H."/>
            <person name="Wang A."/>
            <person name="Jiang F."/>
            <person name="Liu H."/>
            <person name="Zhao H."/>
            <person name="Xu D."/>
            <person name="Zhang Y."/>
        </authorList>
    </citation>
    <scope>NUCLEOTIDE SEQUENCE [LARGE SCALE GENOMIC DNA]</scope>
    <source>
        <strain evidence="2">cv. Yunnan</strain>
    </source>
</reference>
<reference evidence="1 2" key="2">
    <citation type="journal article" date="2022" name="Mol. Ecol. Resour.">
        <title>The genomes of chicory, endive, great burdock and yacon provide insights into Asteraceae paleo-polyploidization history and plant inulin production.</title>
        <authorList>
            <person name="Fan W."/>
            <person name="Wang S."/>
            <person name="Wang H."/>
            <person name="Wang A."/>
            <person name="Jiang F."/>
            <person name="Liu H."/>
            <person name="Zhao H."/>
            <person name="Xu D."/>
            <person name="Zhang Y."/>
        </authorList>
    </citation>
    <scope>NUCLEOTIDE SEQUENCE [LARGE SCALE GENOMIC DNA]</scope>
    <source>
        <strain evidence="2">cv. Yunnan</strain>
        <tissue evidence="1">Leaves</tissue>
    </source>
</reference>
<gene>
    <name evidence="1" type="ORF">L1987_84579</name>
</gene>
<name>A0ACB8XUJ8_9ASTR</name>
<dbReference type="EMBL" id="CM042046">
    <property type="protein sequence ID" value="KAI3674999.1"/>
    <property type="molecule type" value="Genomic_DNA"/>
</dbReference>